<dbReference type="RefSeq" id="XP_022751820.1">
    <property type="nucleotide sequence ID" value="XM_022896085.1"/>
</dbReference>
<evidence type="ECO:0000313" key="1">
    <source>
        <dbReference type="Proteomes" id="UP000515121"/>
    </source>
</evidence>
<dbReference type="KEGG" id="dzi:111300458"/>
<sequence>MGRENWSVVGRLKKAVRKINSLLRLNRAKWRFFCFLQSASGGRRLSLSFNDRLGLHGCIENEESNERGSVRALQRVTSYAADDDVDKRAELFISNFRRQLWLERQVSLEQSYCQTRSLELDTD</sequence>
<dbReference type="InterPro" id="IPR008480">
    <property type="entry name" value="DUF761_pln"/>
</dbReference>
<proteinExistence type="predicted"/>
<reference evidence="2" key="1">
    <citation type="submission" date="2025-08" db="UniProtKB">
        <authorList>
            <consortium name="RefSeq"/>
        </authorList>
    </citation>
    <scope>IDENTIFICATION</scope>
    <source>
        <tissue evidence="2">Fruit stalk</tissue>
    </source>
</reference>
<gene>
    <name evidence="2" type="primary">LOC111300458</name>
</gene>
<keyword evidence="1" id="KW-1185">Reference proteome</keyword>
<dbReference type="Proteomes" id="UP000515121">
    <property type="component" value="Unplaced"/>
</dbReference>
<name>A0A6P5ZH48_DURZI</name>
<evidence type="ECO:0000313" key="2">
    <source>
        <dbReference type="RefSeq" id="XP_022751820.1"/>
    </source>
</evidence>
<dbReference type="OrthoDB" id="1682876at2759"/>
<dbReference type="GeneID" id="111300458"/>
<protein>
    <submittedName>
        <fullName evidence="2">Uncharacterized protein LOC111300458</fullName>
    </submittedName>
</protein>
<dbReference type="Pfam" id="PF05553">
    <property type="entry name" value="DUF761"/>
    <property type="match status" value="1"/>
</dbReference>
<accession>A0A6P5ZH48</accession>
<dbReference type="AlphaFoldDB" id="A0A6P5ZH48"/>
<organism evidence="1 2">
    <name type="scientific">Durio zibethinus</name>
    <name type="common">Durian</name>
    <dbReference type="NCBI Taxonomy" id="66656"/>
    <lineage>
        <taxon>Eukaryota</taxon>
        <taxon>Viridiplantae</taxon>
        <taxon>Streptophyta</taxon>
        <taxon>Embryophyta</taxon>
        <taxon>Tracheophyta</taxon>
        <taxon>Spermatophyta</taxon>
        <taxon>Magnoliopsida</taxon>
        <taxon>eudicotyledons</taxon>
        <taxon>Gunneridae</taxon>
        <taxon>Pentapetalae</taxon>
        <taxon>rosids</taxon>
        <taxon>malvids</taxon>
        <taxon>Malvales</taxon>
        <taxon>Malvaceae</taxon>
        <taxon>Helicteroideae</taxon>
        <taxon>Durio</taxon>
    </lineage>
</organism>